<comment type="similarity">
    <text evidence="2 11">Belongs to the tRNA(His) guanylyltransferase family.</text>
</comment>
<evidence type="ECO:0000256" key="6">
    <source>
        <dbReference type="ARBA" id="ARBA00022723"/>
    </source>
</evidence>
<evidence type="ECO:0000256" key="1">
    <source>
        <dbReference type="ARBA" id="ARBA00001946"/>
    </source>
</evidence>
<evidence type="ECO:0000256" key="10">
    <source>
        <dbReference type="ARBA" id="ARBA00047281"/>
    </source>
</evidence>
<keyword evidence="3 11" id="KW-0808">Transferase</keyword>
<evidence type="ECO:0000256" key="9">
    <source>
        <dbReference type="ARBA" id="ARBA00023134"/>
    </source>
</evidence>
<comment type="function">
    <text evidence="11">Adds a GMP to the 5'-end of tRNA(His) after transcription and RNase P cleavage.</text>
</comment>
<dbReference type="PIRSF" id="PIRSF028980">
    <property type="entry name" value="tRNAHis_guanylyltransferase"/>
    <property type="match status" value="1"/>
</dbReference>
<evidence type="ECO:0000256" key="3">
    <source>
        <dbReference type="ARBA" id="ARBA00022679"/>
    </source>
</evidence>
<dbReference type="PANTHER" id="PTHR12729">
    <property type="entry name" value="TRNA(HIS) GUANYLYLTRANSFERASE-RELATED"/>
    <property type="match status" value="1"/>
</dbReference>
<keyword evidence="9 11" id="KW-0342">GTP-binding</keyword>
<evidence type="ECO:0000256" key="5">
    <source>
        <dbReference type="ARBA" id="ARBA00022695"/>
    </source>
</evidence>
<dbReference type="EC" id="2.7.7.79" evidence="11"/>
<keyword evidence="4 11" id="KW-0819">tRNA processing</keyword>
<dbReference type="EMBL" id="CP092882">
    <property type="protein sequence ID" value="UYV81142.1"/>
    <property type="molecule type" value="Genomic_DNA"/>
</dbReference>
<evidence type="ECO:0000256" key="8">
    <source>
        <dbReference type="ARBA" id="ARBA00022842"/>
    </source>
</evidence>
<keyword evidence="7 11" id="KW-0547">Nucleotide-binding</keyword>
<evidence type="ECO:0000256" key="2">
    <source>
        <dbReference type="ARBA" id="ARBA00010113"/>
    </source>
</evidence>
<evidence type="ECO:0000256" key="7">
    <source>
        <dbReference type="ARBA" id="ARBA00022741"/>
    </source>
</evidence>
<reference evidence="14 15" key="1">
    <citation type="submission" date="2022-01" db="EMBL/GenBank/DDBJ databases">
        <title>A chromosomal length assembly of Cordylochernes scorpioides.</title>
        <authorList>
            <person name="Zeh D."/>
            <person name="Zeh J."/>
        </authorList>
    </citation>
    <scope>NUCLEOTIDE SEQUENCE [LARGE SCALE GENOMIC DNA]</scope>
    <source>
        <strain evidence="14">IN4F17</strain>
        <tissue evidence="14">Whole Body</tissue>
    </source>
</reference>
<keyword evidence="15" id="KW-1185">Reference proteome</keyword>
<dbReference type="Gene3D" id="3.30.70.3000">
    <property type="match status" value="1"/>
</dbReference>
<dbReference type="InterPro" id="IPR025845">
    <property type="entry name" value="Thg1_C_dom"/>
</dbReference>
<dbReference type="InterPro" id="IPR024956">
    <property type="entry name" value="tRNAHis_GuaTrfase_cat"/>
</dbReference>
<sequence length="252" mass="29995">MAKSKFEYVRHFEEEKKCLKDCWIVVRIDGKSFHKFTKLHDYIKPNDDRGLNLMTKSALSVMENIKDICLAYGQSDEYSFIFQRNTQLYNRRESKIMTYVCSLFSSSFVYYWNNFFEYPLKSIPSFDAKIILYPTNKKLRDYMSWRQADCHINNLYNTAFWALIQEGGLSPRDSEQRLCKTVSSDKNEILFTEFNINYNELPQLYRKGTVIISTKEKSEIEKEPKVILSVQHVDIIGDQFWKEHPILDKYPD</sequence>
<evidence type="ECO:0000313" key="14">
    <source>
        <dbReference type="EMBL" id="UYV81142.1"/>
    </source>
</evidence>
<evidence type="ECO:0000256" key="11">
    <source>
        <dbReference type="PIRNR" id="PIRNR028980"/>
    </source>
</evidence>
<dbReference type="Pfam" id="PF04446">
    <property type="entry name" value="Thg1"/>
    <property type="match status" value="1"/>
</dbReference>
<keyword evidence="8 11" id="KW-0460">Magnesium</keyword>
<accession>A0ABY6LL70</accession>
<keyword evidence="5 11" id="KW-0548">Nucleotidyltransferase</keyword>
<name>A0ABY6LL70_9ARAC</name>
<evidence type="ECO:0000313" key="15">
    <source>
        <dbReference type="Proteomes" id="UP001235939"/>
    </source>
</evidence>
<proteinExistence type="inferred from homology"/>
<protein>
    <recommendedName>
        <fullName evidence="11">tRNA(His) guanylyltransferase</fullName>
        <ecNumber evidence="11">2.7.7.79</ecNumber>
    </recommendedName>
    <alternativeName>
        <fullName evidence="11">tRNA-histidine guanylyltransferase</fullName>
    </alternativeName>
</protein>
<dbReference type="Proteomes" id="UP001235939">
    <property type="component" value="Chromosome 20"/>
</dbReference>
<comment type="cofactor">
    <cofactor evidence="1 11">
        <name>Mg(2+)</name>
        <dbReference type="ChEBI" id="CHEBI:18420"/>
    </cofactor>
</comment>
<dbReference type="InterPro" id="IPR007537">
    <property type="entry name" value="tRNAHis_GuaTrfase_Thg1"/>
</dbReference>
<keyword evidence="6 11" id="KW-0479">Metal-binding</keyword>
<evidence type="ECO:0000256" key="4">
    <source>
        <dbReference type="ARBA" id="ARBA00022694"/>
    </source>
</evidence>
<organism evidence="14 15">
    <name type="scientific">Cordylochernes scorpioides</name>
    <dbReference type="NCBI Taxonomy" id="51811"/>
    <lineage>
        <taxon>Eukaryota</taxon>
        <taxon>Metazoa</taxon>
        <taxon>Ecdysozoa</taxon>
        <taxon>Arthropoda</taxon>
        <taxon>Chelicerata</taxon>
        <taxon>Arachnida</taxon>
        <taxon>Pseudoscorpiones</taxon>
        <taxon>Cheliferoidea</taxon>
        <taxon>Chernetidae</taxon>
        <taxon>Cordylochernes</taxon>
    </lineage>
</organism>
<feature type="domain" description="tRNAHis guanylyltransferase catalytic" evidence="12">
    <location>
        <begin position="6"/>
        <end position="134"/>
    </location>
</feature>
<comment type="catalytic activity">
    <reaction evidence="10 11">
        <text>a 5'-end ribonucleotide-tRNA(His) + GTP + ATP + H2O = a 5'-end phospho-guanosine-ribonucleotide-tRNA(His) + AMP + 2 diphosphate + H(+)</text>
        <dbReference type="Rhea" id="RHEA:54564"/>
        <dbReference type="Rhea" id="RHEA-COMP:14193"/>
        <dbReference type="Rhea" id="RHEA-COMP:14917"/>
        <dbReference type="ChEBI" id="CHEBI:15377"/>
        <dbReference type="ChEBI" id="CHEBI:15378"/>
        <dbReference type="ChEBI" id="CHEBI:30616"/>
        <dbReference type="ChEBI" id="CHEBI:33019"/>
        <dbReference type="ChEBI" id="CHEBI:37565"/>
        <dbReference type="ChEBI" id="CHEBI:138282"/>
        <dbReference type="ChEBI" id="CHEBI:141847"/>
        <dbReference type="ChEBI" id="CHEBI:456215"/>
        <dbReference type="EC" id="2.7.7.79"/>
    </reaction>
</comment>
<dbReference type="InterPro" id="IPR038469">
    <property type="entry name" value="tRNAHis_GuaTrfase_Thg1_sf"/>
</dbReference>
<feature type="domain" description="Thg1 C-terminal" evidence="13">
    <location>
        <begin position="137"/>
        <end position="223"/>
    </location>
</feature>
<dbReference type="PANTHER" id="PTHR12729:SF6">
    <property type="entry name" value="TRNA(HIS) GUANYLYLTRANSFERASE-RELATED"/>
    <property type="match status" value="1"/>
</dbReference>
<gene>
    <name evidence="14" type="ORF">LAZ67_20000145</name>
</gene>
<dbReference type="Pfam" id="PF14413">
    <property type="entry name" value="Thg1C"/>
    <property type="match status" value="1"/>
</dbReference>
<evidence type="ECO:0000259" key="13">
    <source>
        <dbReference type="Pfam" id="PF14413"/>
    </source>
</evidence>
<evidence type="ECO:0000259" key="12">
    <source>
        <dbReference type="Pfam" id="PF04446"/>
    </source>
</evidence>